<dbReference type="InterPro" id="IPR036249">
    <property type="entry name" value="Thioredoxin-like_sf"/>
</dbReference>
<evidence type="ECO:0000256" key="5">
    <source>
        <dbReference type="ARBA" id="ARBA00023284"/>
    </source>
</evidence>
<dbReference type="Gene3D" id="3.40.30.10">
    <property type="entry name" value="Glutaredoxin"/>
    <property type="match status" value="1"/>
</dbReference>
<dbReference type="Pfam" id="PF13462">
    <property type="entry name" value="Thioredoxin_4"/>
    <property type="match status" value="1"/>
</dbReference>
<dbReference type="PANTHER" id="PTHR13887:SF14">
    <property type="entry name" value="DISULFIDE BOND FORMATION PROTEIN D"/>
    <property type="match status" value="1"/>
</dbReference>
<dbReference type="EMBL" id="BAAAPN010000045">
    <property type="protein sequence ID" value="GAA1759875.1"/>
    <property type="molecule type" value="Genomic_DNA"/>
</dbReference>
<feature type="region of interest" description="Disordered" evidence="6">
    <location>
        <begin position="1"/>
        <end position="27"/>
    </location>
</feature>
<proteinExistence type="inferred from homology"/>
<dbReference type="PANTHER" id="PTHR13887">
    <property type="entry name" value="GLUTATHIONE S-TRANSFERASE KAPPA"/>
    <property type="match status" value="1"/>
</dbReference>
<dbReference type="RefSeq" id="WP_344065320.1">
    <property type="nucleotide sequence ID" value="NZ_BAAAPN010000045.1"/>
</dbReference>
<evidence type="ECO:0000256" key="7">
    <source>
        <dbReference type="SAM" id="Phobius"/>
    </source>
</evidence>
<evidence type="ECO:0000259" key="8">
    <source>
        <dbReference type="Pfam" id="PF13462"/>
    </source>
</evidence>
<gene>
    <name evidence="9" type="ORF">GCM10009810_19120</name>
</gene>
<keyword evidence="3" id="KW-0560">Oxidoreductase</keyword>
<accession>A0ABP4WTV1</accession>
<evidence type="ECO:0000256" key="1">
    <source>
        <dbReference type="ARBA" id="ARBA00005791"/>
    </source>
</evidence>
<keyword evidence="7" id="KW-0812">Transmembrane</keyword>
<keyword evidence="7" id="KW-1133">Transmembrane helix</keyword>
<feature type="domain" description="Thioredoxin-like fold" evidence="8">
    <location>
        <begin position="80"/>
        <end position="250"/>
    </location>
</feature>
<comment type="caution">
    <text evidence="9">The sequence shown here is derived from an EMBL/GenBank/DDBJ whole genome shotgun (WGS) entry which is preliminary data.</text>
</comment>
<dbReference type="InterPro" id="IPR012336">
    <property type="entry name" value="Thioredoxin-like_fold"/>
</dbReference>
<evidence type="ECO:0000313" key="10">
    <source>
        <dbReference type="Proteomes" id="UP001501475"/>
    </source>
</evidence>
<evidence type="ECO:0000256" key="3">
    <source>
        <dbReference type="ARBA" id="ARBA00023002"/>
    </source>
</evidence>
<comment type="similarity">
    <text evidence="1">Belongs to the thioredoxin family. DsbA subfamily.</text>
</comment>
<reference evidence="10" key="1">
    <citation type="journal article" date="2019" name="Int. J. Syst. Evol. Microbiol.">
        <title>The Global Catalogue of Microorganisms (GCM) 10K type strain sequencing project: providing services to taxonomists for standard genome sequencing and annotation.</title>
        <authorList>
            <consortium name="The Broad Institute Genomics Platform"/>
            <consortium name="The Broad Institute Genome Sequencing Center for Infectious Disease"/>
            <person name="Wu L."/>
            <person name="Ma J."/>
        </authorList>
    </citation>
    <scope>NUCLEOTIDE SEQUENCE [LARGE SCALE GENOMIC DNA]</scope>
    <source>
        <strain evidence="10">JCM 15591</strain>
    </source>
</reference>
<evidence type="ECO:0000256" key="4">
    <source>
        <dbReference type="ARBA" id="ARBA00023157"/>
    </source>
</evidence>
<keyword evidence="4" id="KW-1015">Disulfide bond</keyword>
<keyword evidence="10" id="KW-1185">Reference proteome</keyword>
<dbReference type="Proteomes" id="UP001501475">
    <property type="component" value="Unassembled WGS sequence"/>
</dbReference>
<evidence type="ECO:0000256" key="6">
    <source>
        <dbReference type="SAM" id="MobiDB-lite"/>
    </source>
</evidence>
<keyword evidence="7" id="KW-0472">Membrane</keyword>
<evidence type="ECO:0000313" key="9">
    <source>
        <dbReference type="EMBL" id="GAA1759875.1"/>
    </source>
</evidence>
<feature type="transmembrane region" description="Helical" evidence="7">
    <location>
        <begin position="34"/>
        <end position="54"/>
    </location>
</feature>
<name>A0ABP4WTV1_9MICO</name>
<protein>
    <recommendedName>
        <fullName evidence="8">Thioredoxin-like fold domain-containing protein</fullName>
    </recommendedName>
</protein>
<keyword evidence="2" id="KW-0732">Signal</keyword>
<keyword evidence="5" id="KW-0676">Redox-active center</keyword>
<sequence length="254" mass="26715">MAKNQPAPQDAVSARQAKIQQATKGTHRGGPNPLVIAGVIALVAIVAVVGFVVINNKNATKAASEGGSALPKGVSAMGQPFVRGTPKAGAPTLDIYEDFQCPGCGQFERILGSTVKEMATSGDVQVRYHVMTFLDDNFQGKNSSRAANAAFCAADDGKFGEMHDLIYANQPTQEGKGWTDEQLTTFAGQAGLTGAALDAWTTCYQKQDHNQYVVSMQDATSKDGVTSTPTVRLNGKDLTLTNMDAAAFKKAVLG</sequence>
<dbReference type="SUPFAM" id="SSF52833">
    <property type="entry name" value="Thioredoxin-like"/>
    <property type="match status" value="1"/>
</dbReference>
<evidence type="ECO:0000256" key="2">
    <source>
        <dbReference type="ARBA" id="ARBA00022729"/>
    </source>
</evidence>
<organism evidence="9 10">
    <name type="scientific">Nostocoides vanveenii</name>
    <dbReference type="NCBI Taxonomy" id="330835"/>
    <lineage>
        <taxon>Bacteria</taxon>
        <taxon>Bacillati</taxon>
        <taxon>Actinomycetota</taxon>
        <taxon>Actinomycetes</taxon>
        <taxon>Micrococcales</taxon>
        <taxon>Intrasporangiaceae</taxon>
        <taxon>Nostocoides</taxon>
    </lineage>
</organism>